<evidence type="ECO:0000313" key="2">
    <source>
        <dbReference type="EMBL" id="TFI56464.1"/>
    </source>
</evidence>
<evidence type="ECO:0008006" key="4">
    <source>
        <dbReference type="Google" id="ProtNLM"/>
    </source>
</evidence>
<gene>
    <name evidence="2" type="ORF">E2493_20075</name>
</gene>
<organism evidence="2 3">
    <name type="scientific">Sphingomonas parva</name>
    <dbReference type="NCBI Taxonomy" id="2555898"/>
    <lineage>
        <taxon>Bacteria</taxon>
        <taxon>Pseudomonadati</taxon>
        <taxon>Pseudomonadota</taxon>
        <taxon>Alphaproteobacteria</taxon>
        <taxon>Sphingomonadales</taxon>
        <taxon>Sphingomonadaceae</taxon>
        <taxon>Sphingomonas</taxon>
    </lineage>
</organism>
<name>A0A4Y8ZKJ2_9SPHN</name>
<evidence type="ECO:0000313" key="3">
    <source>
        <dbReference type="Proteomes" id="UP000298213"/>
    </source>
</evidence>
<dbReference type="RefSeq" id="WP_135090443.1">
    <property type="nucleotide sequence ID" value="NZ_SPDV01000075.1"/>
</dbReference>
<keyword evidence="3" id="KW-1185">Reference proteome</keyword>
<accession>A0A4Y8ZKJ2</accession>
<dbReference type="EMBL" id="SPDV01000075">
    <property type="protein sequence ID" value="TFI56464.1"/>
    <property type="molecule type" value="Genomic_DNA"/>
</dbReference>
<sequence length="261" mass="26062">MKSISFAVAAAAALAACSGGTPSDGGDDPAAALVTTAQALQKKLGAPGEKAQMPAADDPDVKAFDAEADKALTALGTPAMPVQGLDSYERLCGPAAGITAAYVSAGLGATADGALPTDDAAKVAKMNENATRYMGQMLVPLLYSAHCTAVHLPAVDKELAGQDLSGKEAALAQVRDGAYGQVAGLLQMAAAGDIAPAQRSRVIDLLVRDAGHFGVGFTQAQRRELAAMIDQAAAASPEVKAKADGLKRAIAGAACATLCSA</sequence>
<feature type="chain" id="PRO_5021234614" description="Lipoprotein" evidence="1">
    <location>
        <begin position="16"/>
        <end position="261"/>
    </location>
</feature>
<dbReference type="AlphaFoldDB" id="A0A4Y8ZKJ2"/>
<feature type="signal peptide" evidence="1">
    <location>
        <begin position="1"/>
        <end position="15"/>
    </location>
</feature>
<comment type="caution">
    <text evidence="2">The sequence shown here is derived from an EMBL/GenBank/DDBJ whole genome shotgun (WGS) entry which is preliminary data.</text>
</comment>
<evidence type="ECO:0000256" key="1">
    <source>
        <dbReference type="SAM" id="SignalP"/>
    </source>
</evidence>
<dbReference type="PROSITE" id="PS51257">
    <property type="entry name" value="PROKAR_LIPOPROTEIN"/>
    <property type="match status" value="1"/>
</dbReference>
<reference evidence="2 3" key="1">
    <citation type="submission" date="2019-03" db="EMBL/GenBank/DDBJ databases">
        <title>Genome sequence of Sphingomonas sp. 17J27-24.</title>
        <authorList>
            <person name="Kim M."/>
            <person name="Maeng S."/>
            <person name="Sathiyaraj S."/>
        </authorList>
    </citation>
    <scope>NUCLEOTIDE SEQUENCE [LARGE SCALE GENOMIC DNA]</scope>
    <source>
        <strain evidence="2 3">17J27-24</strain>
    </source>
</reference>
<protein>
    <recommendedName>
        <fullName evidence="4">Lipoprotein</fullName>
    </recommendedName>
</protein>
<keyword evidence="1" id="KW-0732">Signal</keyword>
<proteinExistence type="predicted"/>
<dbReference type="Proteomes" id="UP000298213">
    <property type="component" value="Unassembled WGS sequence"/>
</dbReference>